<dbReference type="Pfam" id="PF16732">
    <property type="entry name" value="ComP_DUS"/>
    <property type="match status" value="1"/>
</dbReference>
<dbReference type="InterPro" id="IPR031982">
    <property type="entry name" value="PilE-like"/>
</dbReference>
<dbReference type="NCBIfam" id="TIGR02532">
    <property type="entry name" value="IV_pilin_GFxxxE"/>
    <property type="match status" value="1"/>
</dbReference>
<feature type="transmembrane region" description="Helical" evidence="1">
    <location>
        <begin position="20"/>
        <end position="41"/>
    </location>
</feature>
<dbReference type="Proteomes" id="UP000198284">
    <property type="component" value="Unassembled WGS sequence"/>
</dbReference>
<gene>
    <name evidence="2" type="ORF">SAMN06265795_102197</name>
</gene>
<sequence>MRRRRNKAIAACQASFGWTLIEVLVALVIVVLLAMLSYPSYQQIVIRARRAEAKSALLQLMQQQERFHAQRNTYVEFSADAASADAQRFKWFIGSKHQDSAYQIEGIACPGESVDACILLRATPGGPRVNRSFSDAECGRLGLTSTGVKTAEGDLARCW</sequence>
<keyword evidence="3" id="KW-1185">Reference proteome</keyword>
<dbReference type="GO" id="GO:0043683">
    <property type="term" value="P:type IV pilus assembly"/>
    <property type="evidence" value="ECO:0007669"/>
    <property type="project" value="InterPro"/>
</dbReference>
<keyword evidence="1" id="KW-0812">Transmembrane</keyword>
<dbReference type="InterPro" id="IPR045584">
    <property type="entry name" value="Pilin-like"/>
</dbReference>
<keyword evidence="1" id="KW-1133">Transmembrane helix</keyword>
<dbReference type="EMBL" id="FZOT01000002">
    <property type="protein sequence ID" value="SNS32021.1"/>
    <property type="molecule type" value="Genomic_DNA"/>
</dbReference>
<dbReference type="RefSeq" id="WP_089398070.1">
    <property type="nucleotide sequence ID" value="NZ_FZOT01000002.1"/>
</dbReference>
<dbReference type="AlphaFoldDB" id="A0A239DJ38"/>
<name>A0A239DJ38_9BURK</name>
<accession>A0A239DJ38</accession>
<dbReference type="Gene3D" id="3.30.700.10">
    <property type="entry name" value="Glycoprotein, Type 4 Pilin"/>
    <property type="match status" value="1"/>
</dbReference>
<evidence type="ECO:0000313" key="3">
    <source>
        <dbReference type="Proteomes" id="UP000198284"/>
    </source>
</evidence>
<proteinExistence type="predicted"/>
<dbReference type="OrthoDB" id="8592370at2"/>
<reference evidence="2 3" key="1">
    <citation type="submission" date="2017-06" db="EMBL/GenBank/DDBJ databases">
        <authorList>
            <person name="Kim H.J."/>
            <person name="Triplett B.A."/>
        </authorList>
    </citation>
    <scope>NUCLEOTIDE SEQUENCE [LARGE SCALE GENOMIC DNA]</scope>
    <source>
        <strain evidence="2 3">U15</strain>
    </source>
</reference>
<dbReference type="InterPro" id="IPR012902">
    <property type="entry name" value="N_methyl_site"/>
</dbReference>
<keyword evidence="1" id="KW-0472">Membrane</keyword>
<evidence type="ECO:0000313" key="2">
    <source>
        <dbReference type="EMBL" id="SNS32021.1"/>
    </source>
</evidence>
<organism evidence="2 3">
    <name type="scientific">Noviherbaspirillum humi</name>
    <dbReference type="NCBI Taxonomy" id="1688639"/>
    <lineage>
        <taxon>Bacteria</taxon>
        <taxon>Pseudomonadati</taxon>
        <taxon>Pseudomonadota</taxon>
        <taxon>Betaproteobacteria</taxon>
        <taxon>Burkholderiales</taxon>
        <taxon>Oxalobacteraceae</taxon>
        <taxon>Noviherbaspirillum</taxon>
    </lineage>
</organism>
<dbReference type="SUPFAM" id="SSF54523">
    <property type="entry name" value="Pili subunits"/>
    <property type="match status" value="1"/>
</dbReference>
<protein>
    <submittedName>
        <fullName evidence="2">Type IV pilus assembly protein PilE</fullName>
    </submittedName>
</protein>
<evidence type="ECO:0000256" key="1">
    <source>
        <dbReference type="SAM" id="Phobius"/>
    </source>
</evidence>